<dbReference type="EMBL" id="FNAI01000001">
    <property type="protein sequence ID" value="SDD41403.1"/>
    <property type="molecule type" value="Genomic_DNA"/>
</dbReference>
<evidence type="ECO:0000313" key="1">
    <source>
        <dbReference type="EMBL" id="SDD41403.1"/>
    </source>
</evidence>
<evidence type="ECO:0000313" key="2">
    <source>
        <dbReference type="Proteomes" id="UP000199072"/>
    </source>
</evidence>
<gene>
    <name evidence="1" type="ORF">SAMN05216464_101669</name>
</gene>
<protein>
    <submittedName>
        <fullName evidence="1">Uncharacterized protein</fullName>
    </submittedName>
</protein>
<dbReference type="AlphaFoldDB" id="A0A1G6UJB6"/>
<reference evidence="1 2" key="1">
    <citation type="submission" date="2016-10" db="EMBL/GenBank/DDBJ databases">
        <authorList>
            <person name="de Groot N.N."/>
        </authorList>
    </citation>
    <scope>NUCLEOTIDE SEQUENCE [LARGE SCALE GENOMIC DNA]</scope>
    <source>
        <strain evidence="1 2">47C3B</strain>
    </source>
</reference>
<proteinExistence type="predicted"/>
<dbReference type="STRING" id="1391627.SAMN05216464_101669"/>
<keyword evidence="2" id="KW-1185">Reference proteome</keyword>
<sequence length="34" mass="3841">MKTTPIELKASFYGLNLHNSHICSYIGSTNYSSY</sequence>
<accession>A0A1G6UJB6</accession>
<dbReference type="Proteomes" id="UP000199072">
    <property type="component" value="Unassembled WGS sequence"/>
</dbReference>
<organism evidence="1 2">
    <name type="scientific">Mucilaginibacter pineti</name>
    <dbReference type="NCBI Taxonomy" id="1391627"/>
    <lineage>
        <taxon>Bacteria</taxon>
        <taxon>Pseudomonadati</taxon>
        <taxon>Bacteroidota</taxon>
        <taxon>Sphingobacteriia</taxon>
        <taxon>Sphingobacteriales</taxon>
        <taxon>Sphingobacteriaceae</taxon>
        <taxon>Mucilaginibacter</taxon>
    </lineage>
</organism>
<name>A0A1G6UJB6_9SPHI</name>